<gene>
    <name evidence="1" type="ORF">CEXT_335191</name>
</gene>
<sequence>MERKKARKQWVFHPWLLIWRSERVSDPPWWWEQRNIDTTFPSPRESDTNYRGVVEQTPRLFGWLDELPGVCRSKVLYMLAFSQRMLSLKT</sequence>
<protein>
    <submittedName>
        <fullName evidence="1">Uncharacterized protein</fullName>
    </submittedName>
</protein>
<accession>A0AAV4NP45</accession>
<dbReference type="EMBL" id="BPLR01003538">
    <property type="protein sequence ID" value="GIX85686.1"/>
    <property type="molecule type" value="Genomic_DNA"/>
</dbReference>
<name>A0AAV4NP45_CAEEX</name>
<organism evidence="1 2">
    <name type="scientific">Caerostris extrusa</name>
    <name type="common">Bark spider</name>
    <name type="synonym">Caerostris bankana</name>
    <dbReference type="NCBI Taxonomy" id="172846"/>
    <lineage>
        <taxon>Eukaryota</taxon>
        <taxon>Metazoa</taxon>
        <taxon>Ecdysozoa</taxon>
        <taxon>Arthropoda</taxon>
        <taxon>Chelicerata</taxon>
        <taxon>Arachnida</taxon>
        <taxon>Araneae</taxon>
        <taxon>Araneomorphae</taxon>
        <taxon>Entelegynae</taxon>
        <taxon>Araneoidea</taxon>
        <taxon>Araneidae</taxon>
        <taxon>Caerostris</taxon>
    </lineage>
</organism>
<evidence type="ECO:0000313" key="1">
    <source>
        <dbReference type="EMBL" id="GIX85686.1"/>
    </source>
</evidence>
<dbReference type="AlphaFoldDB" id="A0AAV4NP45"/>
<comment type="caution">
    <text evidence="1">The sequence shown here is derived from an EMBL/GenBank/DDBJ whole genome shotgun (WGS) entry which is preliminary data.</text>
</comment>
<evidence type="ECO:0000313" key="2">
    <source>
        <dbReference type="Proteomes" id="UP001054945"/>
    </source>
</evidence>
<keyword evidence="2" id="KW-1185">Reference proteome</keyword>
<proteinExistence type="predicted"/>
<dbReference type="Proteomes" id="UP001054945">
    <property type="component" value="Unassembled WGS sequence"/>
</dbReference>
<reference evidence="1 2" key="1">
    <citation type="submission" date="2021-06" db="EMBL/GenBank/DDBJ databases">
        <title>Caerostris extrusa draft genome.</title>
        <authorList>
            <person name="Kono N."/>
            <person name="Arakawa K."/>
        </authorList>
    </citation>
    <scope>NUCLEOTIDE SEQUENCE [LARGE SCALE GENOMIC DNA]</scope>
</reference>